<dbReference type="Gene3D" id="3.30.760.10">
    <property type="entry name" value="RNA Cap, Translation Initiation Factor Eif4e"/>
    <property type="match status" value="1"/>
</dbReference>
<name>A0A1E5RWS9_9ASCO</name>
<keyword evidence="2 6" id="KW-0396">Initiation factor</keyword>
<reference evidence="8" key="1">
    <citation type="journal article" date="2016" name="Genome Announc.">
        <title>Genome sequences of three species of Hanseniaspora isolated from spontaneous wine fermentations.</title>
        <authorList>
            <person name="Sternes P.R."/>
            <person name="Lee D."/>
            <person name="Kutyna D.R."/>
            <person name="Borneman A.R."/>
        </authorList>
    </citation>
    <scope>NUCLEOTIDE SEQUENCE [LARGE SCALE GENOMIC DNA]</scope>
    <source>
        <strain evidence="8">AWRI3578</strain>
    </source>
</reference>
<comment type="similarity">
    <text evidence="1 6">Belongs to the eukaryotic initiation factor 4E family.</text>
</comment>
<evidence type="ECO:0000313" key="7">
    <source>
        <dbReference type="EMBL" id="OEJ91402.1"/>
    </source>
</evidence>
<dbReference type="SUPFAM" id="SSF55418">
    <property type="entry name" value="eIF4e-like"/>
    <property type="match status" value="1"/>
</dbReference>
<keyword evidence="4 6" id="KW-0694">RNA-binding</keyword>
<dbReference type="GO" id="GO:0000340">
    <property type="term" value="F:RNA 7-methylguanosine cap binding"/>
    <property type="evidence" value="ECO:0007669"/>
    <property type="project" value="TreeGrafter"/>
</dbReference>
<protein>
    <submittedName>
        <fullName evidence="7">Eukaryotic translation initiation factor 4E</fullName>
    </submittedName>
</protein>
<organism evidence="7 8">
    <name type="scientific">Hanseniaspora opuntiae</name>
    <dbReference type="NCBI Taxonomy" id="211096"/>
    <lineage>
        <taxon>Eukaryota</taxon>
        <taxon>Fungi</taxon>
        <taxon>Dikarya</taxon>
        <taxon>Ascomycota</taxon>
        <taxon>Saccharomycotina</taxon>
        <taxon>Saccharomycetes</taxon>
        <taxon>Saccharomycodales</taxon>
        <taxon>Saccharomycodaceae</taxon>
        <taxon>Hanseniaspora</taxon>
    </lineage>
</organism>
<sequence>MSDISESIHYELSDSIKNTSDSDTTNKVAKINTEEIFKDHPVHLLDSTWTLWYTRPKTNKKYNWKSQLQPIADINSIEEFWALNAMIPTIEDIPVKTDYHLFRKNIRPEWEDENNSKGGKIIIEFNDYERMNTVWINLMIMAICEHFEDLQPLNEADNDFIDRPELFYEIDSTKEEIDDHTILEYNKSNPVVNGVVFSKRYKNLRVSLWVKYYFDKMKSIQIALKVRGLVIDWLKAHDMDKEYAFELKEEEVINYGSHENNKELKETNIVVKFLTLNDNIHLISLPIEKR</sequence>
<dbReference type="GO" id="GO:0016281">
    <property type="term" value="C:eukaryotic translation initiation factor 4F complex"/>
    <property type="evidence" value="ECO:0007669"/>
    <property type="project" value="TreeGrafter"/>
</dbReference>
<evidence type="ECO:0000256" key="1">
    <source>
        <dbReference type="ARBA" id="ARBA00009860"/>
    </source>
</evidence>
<evidence type="ECO:0000313" key="8">
    <source>
        <dbReference type="Proteomes" id="UP000095605"/>
    </source>
</evidence>
<keyword evidence="5 6" id="KW-0648">Protein biosynthesis</keyword>
<dbReference type="PANTHER" id="PTHR11960:SF8">
    <property type="entry name" value="EUKARYOTIC TRANSLATION INITIATION FACTOR 4E1-RELATED"/>
    <property type="match status" value="1"/>
</dbReference>
<dbReference type="Pfam" id="PF01652">
    <property type="entry name" value="IF4E"/>
    <property type="match status" value="1"/>
</dbReference>
<dbReference type="GO" id="GO:0006417">
    <property type="term" value="P:regulation of translation"/>
    <property type="evidence" value="ECO:0007669"/>
    <property type="project" value="UniProtKB-KW"/>
</dbReference>
<evidence type="ECO:0000256" key="3">
    <source>
        <dbReference type="ARBA" id="ARBA00022845"/>
    </source>
</evidence>
<evidence type="ECO:0000256" key="5">
    <source>
        <dbReference type="ARBA" id="ARBA00022917"/>
    </source>
</evidence>
<dbReference type="PANTHER" id="PTHR11960">
    <property type="entry name" value="EUKARYOTIC TRANSLATION INITIATION FACTOR 4E RELATED"/>
    <property type="match status" value="1"/>
</dbReference>
<dbReference type="GO" id="GO:0003743">
    <property type="term" value="F:translation initiation factor activity"/>
    <property type="evidence" value="ECO:0007669"/>
    <property type="project" value="UniProtKB-KW"/>
</dbReference>
<dbReference type="OrthoDB" id="590761at2759"/>
<dbReference type="AlphaFoldDB" id="A0A1E5RWS9"/>
<comment type="caution">
    <text evidence="7">The sequence shown here is derived from an EMBL/GenBank/DDBJ whole genome shotgun (WGS) entry which is preliminary data.</text>
</comment>
<accession>A0A1E5RWS9</accession>
<keyword evidence="3" id="KW-0810">Translation regulation</keyword>
<proteinExistence type="inferred from homology"/>
<dbReference type="InterPro" id="IPR023398">
    <property type="entry name" value="TIF_eIF4e-like"/>
</dbReference>
<dbReference type="EMBL" id="LPNL01000002">
    <property type="protein sequence ID" value="OEJ91402.1"/>
    <property type="molecule type" value="Genomic_DNA"/>
</dbReference>
<dbReference type="Proteomes" id="UP000095605">
    <property type="component" value="Unassembled WGS sequence"/>
</dbReference>
<evidence type="ECO:0000256" key="4">
    <source>
        <dbReference type="ARBA" id="ARBA00022884"/>
    </source>
</evidence>
<gene>
    <name evidence="7" type="ORF">AWRI3578_g315</name>
</gene>
<evidence type="ECO:0000256" key="6">
    <source>
        <dbReference type="RuleBase" id="RU004374"/>
    </source>
</evidence>
<dbReference type="InterPro" id="IPR001040">
    <property type="entry name" value="TIF_eIF_4E"/>
</dbReference>
<keyword evidence="8" id="KW-1185">Reference proteome</keyword>
<evidence type="ECO:0000256" key="2">
    <source>
        <dbReference type="ARBA" id="ARBA00022540"/>
    </source>
</evidence>